<evidence type="ECO:0000259" key="1">
    <source>
        <dbReference type="Pfam" id="PF13556"/>
    </source>
</evidence>
<dbReference type="InterPro" id="IPR051448">
    <property type="entry name" value="CdaR-like_regulators"/>
</dbReference>
<dbReference type="AlphaFoldDB" id="A0A1H9X6R5"/>
<keyword evidence="3" id="KW-1185">Reference proteome</keyword>
<dbReference type="Proteomes" id="UP000199503">
    <property type="component" value="Unassembled WGS sequence"/>
</dbReference>
<proteinExistence type="predicted"/>
<feature type="domain" description="PucR C-terminal helix-turn-helix" evidence="1">
    <location>
        <begin position="331"/>
        <end position="387"/>
    </location>
</feature>
<protein>
    <submittedName>
        <fullName evidence="2">DNA-binding transcriptional regulator, PucR family</fullName>
    </submittedName>
</protein>
<evidence type="ECO:0000313" key="2">
    <source>
        <dbReference type="EMBL" id="SES41567.1"/>
    </source>
</evidence>
<gene>
    <name evidence="2" type="ORF">SAMN04488000_12820</name>
</gene>
<dbReference type="STRING" id="65499.SAMN04488000_12820"/>
<sequence>MPREEMKPIIPEVCGDLLSNRESIARQVTDVCIAASPSVTPRGKRYTREAMDMHMADSVEVFLRLAGDLRTELTTEVEWELQQRAWDWSATALRDEFLDLHTLLRYSRTAHSEVVRILLDALPDDRLLQCMRPIGDWHASFFDKAHRNAMRLMESSPAVYALQRREDHTRNWALDTIALEETPSWDALRHLPERVFILMLRSDEKSVRRLMDIRQRPGWWWTVWRPDRAHLCVVGDLDAAPATWLDDSLDVLCSSATIGAAVVAVEATRDEVPKSLAHVRRWAATQPVRPIRPASVLTGPKIDVLTAVAGDTATSARLSRLLADLDTGNGLRESLDEFLKNDLNLARTAERLGVHRSTLTYRLDRIARSSGVDPRSVSGAAVWWLAVTSGDSHPDGR</sequence>
<dbReference type="Gene3D" id="1.10.10.2840">
    <property type="entry name" value="PucR C-terminal helix-turn-helix domain"/>
    <property type="match status" value="1"/>
</dbReference>
<keyword evidence="2" id="KW-0238">DNA-binding</keyword>
<dbReference type="PANTHER" id="PTHR33744">
    <property type="entry name" value="CARBOHYDRATE DIACID REGULATOR"/>
    <property type="match status" value="1"/>
</dbReference>
<dbReference type="EMBL" id="FOFV01000028">
    <property type="protein sequence ID" value="SES41567.1"/>
    <property type="molecule type" value="Genomic_DNA"/>
</dbReference>
<accession>A0A1H9X6R5</accession>
<dbReference type="InterPro" id="IPR042070">
    <property type="entry name" value="PucR_C-HTH_sf"/>
</dbReference>
<dbReference type="RefSeq" id="WP_177230204.1">
    <property type="nucleotide sequence ID" value="NZ_FOFV01000028.1"/>
</dbReference>
<dbReference type="GO" id="GO:0003677">
    <property type="term" value="F:DNA binding"/>
    <property type="evidence" value="ECO:0007669"/>
    <property type="project" value="UniProtKB-KW"/>
</dbReference>
<dbReference type="InterPro" id="IPR025736">
    <property type="entry name" value="PucR_C-HTH_dom"/>
</dbReference>
<organism evidence="2 3">
    <name type="scientific">Lentzea albida</name>
    <dbReference type="NCBI Taxonomy" id="65499"/>
    <lineage>
        <taxon>Bacteria</taxon>
        <taxon>Bacillati</taxon>
        <taxon>Actinomycetota</taxon>
        <taxon>Actinomycetes</taxon>
        <taxon>Pseudonocardiales</taxon>
        <taxon>Pseudonocardiaceae</taxon>
        <taxon>Lentzea</taxon>
    </lineage>
</organism>
<dbReference type="Pfam" id="PF13556">
    <property type="entry name" value="HTH_30"/>
    <property type="match status" value="1"/>
</dbReference>
<evidence type="ECO:0000313" key="3">
    <source>
        <dbReference type="Proteomes" id="UP000199503"/>
    </source>
</evidence>
<name>A0A1H9X6R5_9PSEU</name>
<reference evidence="3" key="1">
    <citation type="submission" date="2016-10" db="EMBL/GenBank/DDBJ databases">
        <authorList>
            <person name="Varghese N."/>
            <person name="Submissions S."/>
        </authorList>
    </citation>
    <scope>NUCLEOTIDE SEQUENCE [LARGE SCALE GENOMIC DNA]</scope>
    <source>
        <strain evidence="3">DSM 44437</strain>
    </source>
</reference>